<evidence type="ECO:0000256" key="1">
    <source>
        <dbReference type="SAM" id="MobiDB-lite"/>
    </source>
</evidence>
<dbReference type="EMBL" id="CP017754">
    <property type="protein sequence ID" value="AOZ08153.1"/>
    <property type="molecule type" value="Genomic_DNA"/>
</dbReference>
<dbReference type="Pfam" id="PF21821">
    <property type="entry name" value="Dit_like"/>
    <property type="match status" value="1"/>
</dbReference>
<name>A0ABN4TSM0_9BURK</name>
<feature type="region of interest" description="Disordered" evidence="1">
    <location>
        <begin position="142"/>
        <end position="164"/>
    </location>
</feature>
<gene>
    <name evidence="3" type="ORF">BKK80_13400</name>
</gene>
<sequence length="184" mass="20066">MPKRSISSSLGTFSAYVTLEEQHSDELVITDHPVEQGAQISDHAYKKPAELTITIGWTNSSLASVTSLQFGNYSSYAYDRLLQLQKLRELVNISTGKRKYLNMLIRSISVTTDARTENALIATLNCREIIVVQTSTTQLVPAENQAMPQKTGQSTNAGTKQPQATNTSLLYRGVSAGKSALGLN</sequence>
<dbReference type="Proteomes" id="UP000177515">
    <property type="component" value="Chromosome 1"/>
</dbReference>
<accession>A0ABN4TSM0</accession>
<feature type="compositionally biased region" description="Polar residues" evidence="1">
    <location>
        <begin position="146"/>
        <end position="164"/>
    </location>
</feature>
<evidence type="ECO:0000259" key="2">
    <source>
        <dbReference type="Pfam" id="PF21821"/>
    </source>
</evidence>
<evidence type="ECO:0000313" key="4">
    <source>
        <dbReference type="Proteomes" id="UP000177515"/>
    </source>
</evidence>
<protein>
    <recommendedName>
        <fullName evidence="2">Dit-like phage tail protein N-terminal domain-containing protein</fullName>
    </recommendedName>
</protein>
<dbReference type="InterPro" id="IPR048494">
    <property type="entry name" value="Dit-like_N"/>
</dbReference>
<feature type="domain" description="Dit-like phage tail protein N-terminal" evidence="2">
    <location>
        <begin position="17"/>
        <end position="139"/>
    </location>
</feature>
<organism evidence="3 4">
    <name type="scientific">Cupriavidus malaysiensis</name>
    <dbReference type="NCBI Taxonomy" id="367825"/>
    <lineage>
        <taxon>Bacteria</taxon>
        <taxon>Pseudomonadati</taxon>
        <taxon>Pseudomonadota</taxon>
        <taxon>Betaproteobacteria</taxon>
        <taxon>Burkholderiales</taxon>
        <taxon>Burkholderiaceae</taxon>
        <taxon>Cupriavidus</taxon>
    </lineage>
</organism>
<keyword evidence="4" id="KW-1185">Reference proteome</keyword>
<proteinExistence type="predicted"/>
<evidence type="ECO:0000313" key="3">
    <source>
        <dbReference type="EMBL" id="AOZ08153.1"/>
    </source>
</evidence>
<reference evidence="3 4" key="1">
    <citation type="submission" date="2016-10" db="EMBL/GenBank/DDBJ databases">
        <title>Complete genome sequences of three Cupriavidus strains isolated from various Malaysian environments.</title>
        <authorList>
            <person name="Abdullah A.A.-A."/>
            <person name="Shafie N.A.H."/>
            <person name="Lau N.S."/>
        </authorList>
    </citation>
    <scope>NUCLEOTIDE SEQUENCE [LARGE SCALE GENOMIC DNA]</scope>
    <source>
        <strain evidence="3 4">USMAA1020</strain>
    </source>
</reference>